<dbReference type="SUPFAM" id="SSF143865">
    <property type="entry name" value="CorA soluble domain-like"/>
    <property type="match status" value="1"/>
</dbReference>
<evidence type="ECO:0000256" key="8">
    <source>
        <dbReference type="ARBA" id="ARBA00022842"/>
    </source>
</evidence>
<dbReference type="InterPro" id="IPR045863">
    <property type="entry name" value="CorA_TM1_TM2"/>
</dbReference>
<dbReference type="Pfam" id="PF01544">
    <property type="entry name" value="CorA"/>
    <property type="match status" value="1"/>
</dbReference>
<dbReference type="Gene3D" id="3.30.460.20">
    <property type="entry name" value="CorA soluble domain-like"/>
    <property type="match status" value="1"/>
</dbReference>
<feature type="transmembrane region" description="Helical" evidence="13">
    <location>
        <begin position="311"/>
        <end position="331"/>
    </location>
</feature>
<comment type="catalytic activity">
    <reaction evidence="12">
        <text>Mg(2+)(in) = Mg(2+)(out)</text>
        <dbReference type="Rhea" id="RHEA:29827"/>
        <dbReference type="ChEBI" id="CHEBI:18420"/>
    </reaction>
</comment>
<dbReference type="InterPro" id="IPR050829">
    <property type="entry name" value="CorA_MIT"/>
</dbReference>
<evidence type="ECO:0000256" key="11">
    <source>
        <dbReference type="ARBA" id="ARBA00023136"/>
    </source>
</evidence>
<evidence type="ECO:0000256" key="1">
    <source>
        <dbReference type="ARBA" id="ARBA00004429"/>
    </source>
</evidence>
<evidence type="ECO:0000256" key="13">
    <source>
        <dbReference type="SAM" id="Phobius"/>
    </source>
</evidence>
<keyword evidence="6" id="KW-0997">Cell inner membrane</keyword>
<comment type="caution">
    <text evidence="14">The sequence shown here is derived from an EMBL/GenBank/DDBJ whole genome shotgun (WGS) entry which is preliminary data.</text>
</comment>
<sequence>MSITGAFSKDKKLEWRIITPISDLSKEAVFYDVFDPTPDEVRCFTEKTGITVPSQQDLGMSEVIRPFYKENGVCYMTITVIHQTESSDYWESSPLAFILSDRFLIMLSHVRLTILQIFFERSRNNFEIYLDPDLLLTSIIDVLINNIAVILQDVGNDLDDLLKRLFVDEKNARPLSRITSNKYYDDIIEEIGLIGNVISKTRESLVSINRLILYYDQIEENKDITQIRARREQRLRLRHLSREISSLSEYAGFLSQRNSFLIDATLGMLSVEQNTIIKMFTVASAVLMPPTLIASIYGMNFNIMPELTWKFGYPLAIIMIIISALVPYFYFKKKNWL</sequence>
<dbReference type="RefSeq" id="WP_322498552.1">
    <property type="nucleotide sequence ID" value="NZ_JARGYU010000001.1"/>
</dbReference>
<dbReference type="GO" id="GO:0015087">
    <property type="term" value="F:cobalt ion transmembrane transporter activity"/>
    <property type="evidence" value="ECO:0007669"/>
    <property type="project" value="TreeGrafter"/>
</dbReference>
<evidence type="ECO:0000256" key="5">
    <source>
        <dbReference type="ARBA" id="ARBA00022475"/>
    </source>
</evidence>
<dbReference type="Gene3D" id="1.20.58.340">
    <property type="entry name" value="Magnesium transport protein CorA, transmembrane region"/>
    <property type="match status" value="1"/>
</dbReference>
<comment type="subcellular location">
    <subcellularLocation>
        <location evidence="1">Cell inner membrane</location>
        <topology evidence="1">Multi-pass membrane protein</topology>
    </subcellularLocation>
</comment>
<name>A0AAE4VJX1_9RICK</name>
<dbReference type="GO" id="GO:0015095">
    <property type="term" value="F:magnesium ion transmembrane transporter activity"/>
    <property type="evidence" value="ECO:0007669"/>
    <property type="project" value="TreeGrafter"/>
</dbReference>
<evidence type="ECO:0000313" key="14">
    <source>
        <dbReference type="EMBL" id="MDZ5761127.1"/>
    </source>
</evidence>
<dbReference type="InterPro" id="IPR045861">
    <property type="entry name" value="CorA_cytoplasmic_dom"/>
</dbReference>
<evidence type="ECO:0000256" key="10">
    <source>
        <dbReference type="ARBA" id="ARBA00023065"/>
    </source>
</evidence>
<dbReference type="SUPFAM" id="SSF144083">
    <property type="entry name" value="Magnesium transport protein CorA, transmembrane region"/>
    <property type="match status" value="1"/>
</dbReference>
<keyword evidence="4" id="KW-0813">Transport</keyword>
<dbReference type="GO" id="GO:0005886">
    <property type="term" value="C:plasma membrane"/>
    <property type="evidence" value="ECO:0007669"/>
    <property type="project" value="UniProtKB-SubCell"/>
</dbReference>
<dbReference type="PANTHER" id="PTHR47685">
    <property type="entry name" value="MAGNESIUM TRANSPORT PROTEIN CORA"/>
    <property type="match status" value="1"/>
</dbReference>
<comment type="similarity">
    <text evidence="2">Belongs to the CorA metal ion transporter (MIT) (TC 1.A.35) family.</text>
</comment>
<organism evidence="14 15">
    <name type="scientific">Lyticum sinuosum</name>
    <dbReference type="NCBI Taxonomy" id="1332059"/>
    <lineage>
        <taxon>Bacteria</taxon>
        <taxon>Pseudomonadati</taxon>
        <taxon>Pseudomonadota</taxon>
        <taxon>Alphaproteobacteria</taxon>
        <taxon>Rickettsiales</taxon>
        <taxon>Lyticum</taxon>
    </lineage>
</organism>
<evidence type="ECO:0000256" key="6">
    <source>
        <dbReference type="ARBA" id="ARBA00022519"/>
    </source>
</evidence>
<proteinExistence type="inferred from homology"/>
<feature type="transmembrane region" description="Helical" evidence="13">
    <location>
        <begin position="276"/>
        <end position="299"/>
    </location>
</feature>
<gene>
    <name evidence="14" type="ORF">Lyticum_00294</name>
</gene>
<keyword evidence="7 13" id="KW-0812">Transmembrane</keyword>
<keyword evidence="10" id="KW-0406">Ion transport</keyword>
<evidence type="ECO:0000256" key="12">
    <source>
        <dbReference type="ARBA" id="ARBA00034269"/>
    </source>
</evidence>
<keyword evidence="15" id="KW-1185">Reference proteome</keyword>
<keyword evidence="8" id="KW-0460">Magnesium</keyword>
<dbReference type="Proteomes" id="UP001289135">
    <property type="component" value="Unassembled WGS sequence"/>
</dbReference>
<accession>A0AAE4VJX1</accession>
<reference evidence="14" key="1">
    <citation type="submission" date="2023-02" db="EMBL/GenBank/DDBJ databases">
        <title>Host association and intracellularity evolved multiple times independently in the Rickettsiales.</title>
        <authorList>
            <person name="Castelli M."/>
            <person name="Nardi T."/>
            <person name="Gammuto L."/>
            <person name="Bellinzona G."/>
            <person name="Sabaneyeva E."/>
            <person name="Potekhin A."/>
            <person name="Serra V."/>
            <person name="Petroni G."/>
            <person name="Sassera D."/>
        </authorList>
    </citation>
    <scope>NUCLEOTIDE SEQUENCE</scope>
    <source>
        <strain evidence="14">USBL-36I1</strain>
    </source>
</reference>
<dbReference type="InterPro" id="IPR002523">
    <property type="entry name" value="MgTranspt_CorA/ZnTranspt_ZntB"/>
</dbReference>
<dbReference type="EMBL" id="JARGYU010000001">
    <property type="protein sequence ID" value="MDZ5761127.1"/>
    <property type="molecule type" value="Genomic_DNA"/>
</dbReference>
<dbReference type="AlphaFoldDB" id="A0AAE4VJX1"/>
<keyword evidence="9 13" id="KW-1133">Transmembrane helix</keyword>
<evidence type="ECO:0000256" key="4">
    <source>
        <dbReference type="ARBA" id="ARBA00022448"/>
    </source>
</evidence>
<evidence type="ECO:0000256" key="9">
    <source>
        <dbReference type="ARBA" id="ARBA00022989"/>
    </source>
</evidence>
<keyword evidence="11 13" id="KW-0472">Membrane</keyword>
<evidence type="ECO:0000256" key="3">
    <source>
        <dbReference type="ARBA" id="ARBA00019439"/>
    </source>
</evidence>
<dbReference type="PANTHER" id="PTHR47685:SF1">
    <property type="entry name" value="MAGNESIUM TRANSPORT PROTEIN CORA"/>
    <property type="match status" value="1"/>
</dbReference>
<dbReference type="FunFam" id="1.20.58.340:FF:000001">
    <property type="entry name" value="Magnesium transport protein CorA"/>
    <property type="match status" value="1"/>
</dbReference>
<dbReference type="GO" id="GO:0015099">
    <property type="term" value="F:nickel cation transmembrane transporter activity"/>
    <property type="evidence" value="ECO:0007669"/>
    <property type="project" value="TreeGrafter"/>
</dbReference>
<evidence type="ECO:0000256" key="7">
    <source>
        <dbReference type="ARBA" id="ARBA00022692"/>
    </source>
</evidence>
<protein>
    <recommendedName>
        <fullName evidence="3">Magnesium transport protein CorA</fullName>
    </recommendedName>
</protein>
<evidence type="ECO:0000256" key="2">
    <source>
        <dbReference type="ARBA" id="ARBA00009765"/>
    </source>
</evidence>
<keyword evidence="5" id="KW-1003">Cell membrane</keyword>
<evidence type="ECO:0000313" key="15">
    <source>
        <dbReference type="Proteomes" id="UP001289135"/>
    </source>
</evidence>